<feature type="transmembrane region" description="Helical" evidence="1">
    <location>
        <begin position="30"/>
        <end position="51"/>
    </location>
</feature>
<evidence type="ECO:0000256" key="1">
    <source>
        <dbReference type="SAM" id="Phobius"/>
    </source>
</evidence>
<evidence type="ECO:0000256" key="2">
    <source>
        <dbReference type="SAM" id="SignalP"/>
    </source>
</evidence>
<accession>A0ABD0LEL2</accession>
<dbReference type="SUPFAM" id="SSF57924">
    <property type="entry name" value="Inhibitor of apoptosis (IAP) repeat"/>
    <property type="match status" value="2"/>
</dbReference>
<dbReference type="Proteomes" id="UP001519460">
    <property type="component" value="Unassembled WGS sequence"/>
</dbReference>
<gene>
    <name evidence="3" type="ORF">BaRGS_00011296</name>
</gene>
<dbReference type="AlphaFoldDB" id="A0ABD0LEL2"/>
<feature type="signal peptide" evidence="2">
    <location>
        <begin position="1"/>
        <end position="20"/>
    </location>
</feature>
<keyword evidence="2" id="KW-0732">Signal</keyword>
<keyword evidence="4" id="KW-1185">Reference proteome</keyword>
<dbReference type="EMBL" id="JACVVK020000058">
    <property type="protein sequence ID" value="KAK7497454.1"/>
    <property type="molecule type" value="Genomic_DNA"/>
</dbReference>
<organism evidence="3 4">
    <name type="scientific">Batillaria attramentaria</name>
    <dbReference type="NCBI Taxonomy" id="370345"/>
    <lineage>
        <taxon>Eukaryota</taxon>
        <taxon>Metazoa</taxon>
        <taxon>Spiralia</taxon>
        <taxon>Lophotrochozoa</taxon>
        <taxon>Mollusca</taxon>
        <taxon>Gastropoda</taxon>
        <taxon>Caenogastropoda</taxon>
        <taxon>Sorbeoconcha</taxon>
        <taxon>Cerithioidea</taxon>
        <taxon>Batillariidae</taxon>
        <taxon>Batillaria</taxon>
    </lineage>
</organism>
<reference evidence="3 4" key="1">
    <citation type="journal article" date="2023" name="Sci. Data">
        <title>Genome assembly of the Korean intertidal mud-creeper Batillaria attramentaria.</title>
        <authorList>
            <person name="Patra A.K."/>
            <person name="Ho P.T."/>
            <person name="Jun S."/>
            <person name="Lee S.J."/>
            <person name="Kim Y."/>
            <person name="Won Y.J."/>
        </authorList>
    </citation>
    <scope>NUCLEOTIDE SEQUENCE [LARGE SCALE GENOMIC DNA]</scope>
    <source>
        <strain evidence="3">Wonlab-2016</strain>
    </source>
</reference>
<keyword evidence="1" id="KW-0812">Transmembrane</keyword>
<comment type="caution">
    <text evidence="3">The sequence shown here is derived from an EMBL/GenBank/DDBJ whole genome shotgun (WGS) entry which is preliminary data.</text>
</comment>
<evidence type="ECO:0000313" key="3">
    <source>
        <dbReference type="EMBL" id="KAK7497454.1"/>
    </source>
</evidence>
<protein>
    <submittedName>
        <fullName evidence="3">Uncharacterized protein</fullName>
    </submittedName>
</protein>
<feature type="chain" id="PRO_5044813286" evidence="2">
    <location>
        <begin position="21"/>
        <end position="471"/>
    </location>
</feature>
<name>A0ABD0LEL2_9CAEN</name>
<keyword evidence="1" id="KW-0472">Membrane</keyword>
<proteinExistence type="predicted"/>
<sequence length="471" mass="53534">MWIKIQLVCVYMYLVLLGTAEEESVPIVGGVDYAVLLLLLILVISCTDPMVNGLYGRKRDDDKDLYDRYLGKGMEQNSQVRRFMPLSPVMSTLHVYPSTPVYDDYCANPWMRPEMLRVGSFRGLPLREHPLRLAGDGYYFRRHERNIVCFCCRSLWPCHRHDCRRMLLNIPFNQEVGQPPEPSTAPHGLLLYLSPLAKHGEFTRDALTSVEDSVPIVGGVDHAVLLLILILVISRTDPMVNGFYRRKRDDEKDLYDRYLGKGMEQNSQVRIYMPLSPVLSTLHVYPATPVYDDYCANPWMRPEMLRVGSFRGVALQEDSPLRLAGDGYYFRRHDTTIVCFCCGSSWPFHRHDCRRMLLNIPFNQGVGQPPEPSMALQDFICRGVIRVRDIMNPEARPAPRSVQATETATIQADISLRRARAEDVHHGQDTVSWPMHNLLSETSTMQVSAVRSQGLLSAVCSPSACMPTVPS</sequence>
<keyword evidence="1" id="KW-1133">Transmembrane helix</keyword>
<evidence type="ECO:0000313" key="4">
    <source>
        <dbReference type="Proteomes" id="UP001519460"/>
    </source>
</evidence>